<dbReference type="EMBL" id="JAJJHW010001127">
    <property type="protein sequence ID" value="KAH8376752.1"/>
    <property type="molecule type" value="Genomic_DNA"/>
</dbReference>
<keyword evidence="9" id="KW-1185">Reference proteome</keyword>
<organism evidence="8 9">
    <name type="scientific">Drosophila rubida</name>
    <dbReference type="NCBI Taxonomy" id="30044"/>
    <lineage>
        <taxon>Eukaryota</taxon>
        <taxon>Metazoa</taxon>
        <taxon>Ecdysozoa</taxon>
        <taxon>Arthropoda</taxon>
        <taxon>Hexapoda</taxon>
        <taxon>Insecta</taxon>
        <taxon>Pterygota</taxon>
        <taxon>Neoptera</taxon>
        <taxon>Endopterygota</taxon>
        <taxon>Diptera</taxon>
        <taxon>Brachycera</taxon>
        <taxon>Muscomorpha</taxon>
        <taxon>Ephydroidea</taxon>
        <taxon>Drosophilidae</taxon>
        <taxon>Drosophila</taxon>
    </lineage>
</organism>
<evidence type="ECO:0000256" key="1">
    <source>
        <dbReference type="ARBA" id="ARBA00004323"/>
    </source>
</evidence>
<feature type="domain" description="Alpha 1,4-glycosyltransferase" evidence="7">
    <location>
        <begin position="138"/>
        <end position="262"/>
    </location>
</feature>
<dbReference type="InterPro" id="IPR007652">
    <property type="entry name" value="A1-4-GlycosylTfrase_dom"/>
</dbReference>
<evidence type="ECO:0000256" key="6">
    <source>
        <dbReference type="ARBA" id="ARBA00023136"/>
    </source>
</evidence>
<keyword evidence="3" id="KW-0328">Glycosyltransferase</keyword>
<keyword evidence="6" id="KW-0472">Membrane</keyword>
<dbReference type="GO" id="GO:0006688">
    <property type="term" value="P:glycosphingolipid biosynthetic process"/>
    <property type="evidence" value="ECO:0007669"/>
    <property type="project" value="TreeGrafter"/>
</dbReference>
<dbReference type="PANTHER" id="PTHR12042">
    <property type="entry name" value="LACTOSYLCERAMIDE 4-ALPHA-GALACTOSYLTRANSFERASE ALPHA- 1,4-GALACTOSYLTRANSFERASE"/>
    <property type="match status" value="1"/>
</dbReference>
<dbReference type="InterPro" id="IPR007577">
    <property type="entry name" value="GlycoTrfase_DXD_sugar-bd_CS"/>
</dbReference>
<evidence type="ECO:0000259" key="7">
    <source>
        <dbReference type="Pfam" id="PF04572"/>
    </source>
</evidence>
<dbReference type="Proteomes" id="UP001200034">
    <property type="component" value="Unassembled WGS sequence"/>
</dbReference>
<comment type="subcellular location">
    <subcellularLocation>
        <location evidence="1">Golgi apparatus membrane</location>
        <topology evidence="1">Single-pass type II membrane protein</topology>
    </subcellularLocation>
</comment>
<dbReference type="PANTHER" id="PTHR12042:SF21">
    <property type="entry name" value="ALPHA1,4-GALACTOSYLTRANSFERASE 1-RELATED"/>
    <property type="match status" value="1"/>
</dbReference>
<evidence type="ECO:0000313" key="9">
    <source>
        <dbReference type="Proteomes" id="UP001200034"/>
    </source>
</evidence>
<dbReference type="Pfam" id="PF04572">
    <property type="entry name" value="Gb3_synth"/>
    <property type="match status" value="1"/>
</dbReference>
<sequence length="267" mass="30999">IDLTARQMCSIESAALHNPNFQVFVLFANPQRIDPQDKFVRIIRSYGNVHLRQLNVWRYVRNTPVEDWIIRDNKFISSFPTEHTSDLLRLLTLHRFGGIYMDMDVVVLRNMENLPLNYVGTELDSIIVNSVMSFDPTGIGHEVVEFFLREFQQHFNGNLYTFNGPIVIQRGLQRICGTKYVEEMMNNPKRCHGIRVLDSTAFYKLRALGYFFNPDLLNDALELTKNSYLTHSYHSSSYNCRSKPGSAYIKFAQDKCPKTYAVASQFF</sequence>
<accession>A0AAD4K496</accession>
<name>A0AAD4K496_9MUSC</name>
<dbReference type="GO" id="GO:0000139">
    <property type="term" value="C:Golgi membrane"/>
    <property type="evidence" value="ECO:0007669"/>
    <property type="project" value="UniProtKB-SubCell"/>
</dbReference>
<feature type="non-terminal residue" evidence="8">
    <location>
        <position position="1"/>
    </location>
</feature>
<reference evidence="8" key="1">
    <citation type="journal article" date="2021" name="Mol. Ecol. Resour.">
        <title>Phylogenomic analyses of the genus Drosophila reveals genomic signals of climate adaptation.</title>
        <authorList>
            <person name="Li F."/>
            <person name="Rane R.V."/>
            <person name="Luria V."/>
            <person name="Xiong Z."/>
            <person name="Chen J."/>
            <person name="Li Z."/>
            <person name="Catullo R.A."/>
            <person name="Griffin P.C."/>
            <person name="Schiffer M."/>
            <person name="Pearce S."/>
            <person name="Lee S.F."/>
            <person name="McElroy K."/>
            <person name="Stocker A."/>
            <person name="Shirriffs J."/>
            <person name="Cockerell F."/>
            <person name="Coppin C."/>
            <person name="Sgro C.M."/>
            <person name="Karger A."/>
            <person name="Cain J.W."/>
            <person name="Weber J.A."/>
            <person name="Santpere G."/>
            <person name="Kirschner M.W."/>
            <person name="Hoffmann A.A."/>
            <person name="Oakeshott J.G."/>
            <person name="Zhang G."/>
        </authorList>
    </citation>
    <scope>NUCLEOTIDE SEQUENCE</scope>
    <source>
        <strain evidence="8">BGI-SZ-2011g</strain>
    </source>
</reference>
<dbReference type="GO" id="GO:0035248">
    <property type="term" value="F:alpha-1,4-N-acetylgalactosaminyltransferase activity"/>
    <property type="evidence" value="ECO:0007669"/>
    <property type="project" value="TreeGrafter"/>
</dbReference>
<evidence type="ECO:0000256" key="4">
    <source>
        <dbReference type="ARBA" id="ARBA00022679"/>
    </source>
</evidence>
<comment type="caution">
    <text evidence="8">The sequence shown here is derived from an EMBL/GenBank/DDBJ whole genome shotgun (WGS) entry which is preliminary data.</text>
</comment>
<evidence type="ECO:0000256" key="2">
    <source>
        <dbReference type="ARBA" id="ARBA00009003"/>
    </source>
</evidence>
<evidence type="ECO:0000256" key="3">
    <source>
        <dbReference type="ARBA" id="ARBA00022676"/>
    </source>
</evidence>
<keyword evidence="5" id="KW-0333">Golgi apparatus</keyword>
<protein>
    <recommendedName>
        <fullName evidence="7">Alpha 1,4-glycosyltransferase domain-containing protein</fullName>
    </recommendedName>
</protein>
<evidence type="ECO:0000256" key="5">
    <source>
        <dbReference type="ARBA" id="ARBA00023034"/>
    </source>
</evidence>
<proteinExistence type="inferred from homology"/>
<keyword evidence="4" id="KW-0808">Transferase</keyword>
<dbReference type="InterPro" id="IPR029044">
    <property type="entry name" value="Nucleotide-diphossugar_trans"/>
</dbReference>
<evidence type="ECO:0000313" key="8">
    <source>
        <dbReference type="EMBL" id="KAH8376752.1"/>
    </source>
</evidence>
<dbReference type="AlphaFoldDB" id="A0AAD4K496"/>
<dbReference type="Pfam" id="PF04488">
    <property type="entry name" value="Gly_transf_sug"/>
    <property type="match status" value="1"/>
</dbReference>
<comment type="similarity">
    <text evidence="2">Belongs to the glycosyltransferase 32 family.</text>
</comment>
<dbReference type="Gene3D" id="3.90.550.20">
    <property type="match status" value="1"/>
</dbReference>
<gene>
    <name evidence="8" type="ORF">KR093_001151</name>
</gene>
<dbReference type="SUPFAM" id="SSF53448">
    <property type="entry name" value="Nucleotide-diphospho-sugar transferases"/>
    <property type="match status" value="1"/>
</dbReference>
<dbReference type="InterPro" id="IPR051981">
    <property type="entry name" value="Glycosyltransf_32"/>
</dbReference>